<feature type="chain" id="PRO_5012026423" evidence="1">
    <location>
        <begin position="29"/>
        <end position="144"/>
    </location>
</feature>
<dbReference type="RefSeq" id="WP_228409015.1">
    <property type="nucleotide sequence ID" value="NZ_FTOL01000005.1"/>
</dbReference>
<dbReference type="Proteomes" id="UP000186744">
    <property type="component" value="Unassembled WGS sequence"/>
</dbReference>
<accession>A0A1N7PB64</accession>
<keyword evidence="3" id="KW-1185">Reference proteome</keyword>
<keyword evidence="1" id="KW-0732">Signal</keyword>
<dbReference type="EMBL" id="FTOL01000005">
    <property type="protein sequence ID" value="SIT07746.1"/>
    <property type="molecule type" value="Genomic_DNA"/>
</dbReference>
<dbReference type="AlphaFoldDB" id="A0A1N7PB64"/>
<organism evidence="2 3">
    <name type="scientific">Chryseobacterium ureilyticum</name>
    <dbReference type="NCBI Taxonomy" id="373668"/>
    <lineage>
        <taxon>Bacteria</taxon>
        <taxon>Pseudomonadati</taxon>
        <taxon>Bacteroidota</taxon>
        <taxon>Flavobacteriia</taxon>
        <taxon>Flavobacteriales</taxon>
        <taxon>Weeksellaceae</taxon>
        <taxon>Chryseobacterium group</taxon>
        <taxon>Chryseobacterium</taxon>
    </lineage>
</organism>
<gene>
    <name evidence="2" type="ORF">SAMN05421786_10519</name>
</gene>
<sequence length="144" mass="16034">MKQFYNSKSLLRLSFLFVLLFSAITVLNSCKKDDDEEEFQDHMVKFEVKTTSGGEIITVVTQVGTTQNTIHSNPTAPLNSSWSSADMWVNSNQAQLNLDANAKLPDTDSELTINIWIDGEIAKTVKKKGKGVLEASLDYSFLEP</sequence>
<evidence type="ECO:0000313" key="3">
    <source>
        <dbReference type="Proteomes" id="UP000186744"/>
    </source>
</evidence>
<reference evidence="3" key="1">
    <citation type="submission" date="2017-01" db="EMBL/GenBank/DDBJ databases">
        <authorList>
            <person name="Varghese N."/>
            <person name="Submissions S."/>
        </authorList>
    </citation>
    <scope>NUCLEOTIDE SEQUENCE [LARGE SCALE GENOMIC DNA]</scope>
    <source>
        <strain evidence="3">DSM 18017</strain>
    </source>
</reference>
<proteinExistence type="predicted"/>
<protein>
    <submittedName>
        <fullName evidence="2">Uncharacterized protein</fullName>
    </submittedName>
</protein>
<evidence type="ECO:0000256" key="1">
    <source>
        <dbReference type="SAM" id="SignalP"/>
    </source>
</evidence>
<name>A0A1N7PB64_9FLAO</name>
<feature type="signal peptide" evidence="1">
    <location>
        <begin position="1"/>
        <end position="28"/>
    </location>
</feature>
<evidence type="ECO:0000313" key="2">
    <source>
        <dbReference type="EMBL" id="SIT07746.1"/>
    </source>
</evidence>